<reference evidence="6 7" key="1">
    <citation type="journal article" date="2008" name="BMC Genomics">
        <title>Complete genome of Phenylobacterium zucineum - a novel facultative intracellular bacterium isolated from human erythroleukemia cell line K562.</title>
        <authorList>
            <person name="Luo Y."/>
            <person name="Xu X."/>
            <person name="Ding Z."/>
            <person name="Liu Z."/>
            <person name="Zhang B."/>
            <person name="Yan Z."/>
            <person name="Sun J."/>
            <person name="Hu S."/>
            <person name="Hu X."/>
        </authorList>
    </citation>
    <scope>NUCLEOTIDE SEQUENCE [LARGE SCALE GENOMIC DNA]</scope>
    <source>
        <strain evidence="6 7">HLK1</strain>
    </source>
</reference>
<dbReference type="Pfam" id="PF01814">
    <property type="entry name" value="Hemerythrin"/>
    <property type="match status" value="1"/>
</dbReference>
<dbReference type="GO" id="GO:0046872">
    <property type="term" value="F:metal ion binding"/>
    <property type="evidence" value="ECO:0007669"/>
    <property type="project" value="UniProtKB-KW"/>
</dbReference>
<dbReference type="HOGENOM" id="CLU_076075_3_0_5"/>
<accession>B4RF42</accession>
<dbReference type="Proteomes" id="UP000001868">
    <property type="component" value="Chromosome"/>
</dbReference>
<dbReference type="InterPro" id="IPR012312">
    <property type="entry name" value="Hemerythrin-like"/>
</dbReference>
<dbReference type="PANTHER" id="PTHR36438:SF1">
    <property type="entry name" value="IRON-SULFUR CLUSTER REPAIR PROTEIN YTFE"/>
    <property type="match status" value="1"/>
</dbReference>
<proteinExistence type="predicted"/>
<organism evidence="6 7">
    <name type="scientific">Phenylobacterium zucineum (strain HLK1)</name>
    <dbReference type="NCBI Taxonomy" id="450851"/>
    <lineage>
        <taxon>Bacteria</taxon>
        <taxon>Pseudomonadati</taxon>
        <taxon>Pseudomonadota</taxon>
        <taxon>Alphaproteobacteria</taxon>
        <taxon>Caulobacterales</taxon>
        <taxon>Caulobacteraceae</taxon>
        <taxon>Phenylobacterium</taxon>
    </lineage>
</organism>
<dbReference type="eggNOG" id="COG2846">
    <property type="taxonomic scope" value="Bacteria"/>
</dbReference>
<protein>
    <recommendedName>
        <fullName evidence="5">Hemerythrin-like domain-containing protein</fullName>
    </recommendedName>
</protein>
<evidence type="ECO:0000256" key="2">
    <source>
        <dbReference type="ARBA" id="ARBA00022490"/>
    </source>
</evidence>
<evidence type="ECO:0000313" key="7">
    <source>
        <dbReference type="Proteomes" id="UP000001868"/>
    </source>
</evidence>
<evidence type="ECO:0000256" key="4">
    <source>
        <dbReference type="ARBA" id="ARBA00023004"/>
    </source>
</evidence>
<dbReference type="KEGG" id="pzu:PHZ_c0616"/>
<keyword evidence="7" id="KW-1185">Reference proteome</keyword>
<dbReference type="PANTHER" id="PTHR36438">
    <property type="entry name" value="IRON-SULFUR CLUSTER REPAIR PROTEIN YTFE"/>
    <property type="match status" value="1"/>
</dbReference>
<keyword evidence="4" id="KW-0408">Iron</keyword>
<dbReference type="InterPro" id="IPR019903">
    <property type="entry name" value="RIC_family"/>
</dbReference>
<sequence>MLSPWWDRRGWAIPAQANLSGRKDRAGLGGLDEGRMEFCPMPAAQLPRMEMSRAERLEDETLIRLIMQYHDAHVRDLASAAHTAEIVAARHGPESGFPPALPDELARLRETLQAHQLREEAVLFPVILEGRGETLRYPIKALGSEHDDMQDGLERLVRLTGDYAAPAGACATWRALYDLLRKFDGEFREHVRLEERVLFPRFQ</sequence>
<gene>
    <name evidence="6" type="ordered locus">PHZ_c0616</name>
</gene>
<name>B4RF42_PHEZH</name>
<keyword evidence="3" id="KW-0479">Metal-binding</keyword>
<keyword evidence="2" id="KW-0963">Cytoplasm</keyword>
<dbReference type="Gene3D" id="1.20.120.520">
    <property type="entry name" value="nmb1532 protein domain like"/>
    <property type="match status" value="1"/>
</dbReference>
<comment type="subcellular location">
    <subcellularLocation>
        <location evidence="1">Cytoplasm</location>
    </subcellularLocation>
</comment>
<dbReference type="EMBL" id="CP000747">
    <property type="protein sequence ID" value="ACG77030.1"/>
    <property type="molecule type" value="Genomic_DNA"/>
</dbReference>
<evidence type="ECO:0000259" key="5">
    <source>
        <dbReference type="Pfam" id="PF01814"/>
    </source>
</evidence>
<dbReference type="AlphaFoldDB" id="B4RF42"/>
<evidence type="ECO:0000256" key="3">
    <source>
        <dbReference type="ARBA" id="ARBA00022723"/>
    </source>
</evidence>
<dbReference type="STRING" id="450851.PHZ_c0616"/>
<evidence type="ECO:0000256" key="1">
    <source>
        <dbReference type="ARBA" id="ARBA00004496"/>
    </source>
</evidence>
<dbReference type="GO" id="GO:0005737">
    <property type="term" value="C:cytoplasm"/>
    <property type="evidence" value="ECO:0007669"/>
    <property type="project" value="UniProtKB-SubCell"/>
</dbReference>
<feature type="domain" description="Hemerythrin-like" evidence="5">
    <location>
        <begin position="61"/>
        <end position="201"/>
    </location>
</feature>
<evidence type="ECO:0000313" key="6">
    <source>
        <dbReference type="EMBL" id="ACG77030.1"/>
    </source>
</evidence>